<dbReference type="PROSITE" id="PS00073">
    <property type="entry name" value="ACYL_COA_DH_2"/>
    <property type="match status" value="1"/>
</dbReference>
<keyword evidence="5 7" id="KW-0560">Oxidoreductase</keyword>
<dbReference type="EMBL" id="VDUW01000002">
    <property type="protein sequence ID" value="TXL66709.1"/>
    <property type="molecule type" value="Genomic_DNA"/>
</dbReference>
<evidence type="ECO:0000259" key="10">
    <source>
        <dbReference type="Pfam" id="PF02771"/>
    </source>
</evidence>
<dbReference type="PANTHER" id="PTHR43884">
    <property type="entry name" value="ACYL-COA DEHYDROGENASE"/>
    <property type="match status" value="1"/>
</dbReference>
<feature type="domain" description="Acyl-CoA oxidase/dehydrogenase middle" evidence="9">
    <location>
        <begin position="142"/>
        <end position="234"/>
    </location>
</feature>
<accession>A0A5C8NZH1</accession>
<dbReference type="InterPro" id="IPR006089">
    <property type="entry name" value="Acyl-CoA_DH_CS"/>
</dbReference>
<evidence type="ECO:0000256" key="4">
    <source>
        <dbReference type="ARBA" id="ARBA00022827"/>
    </source>
</evidence>
<dbReference type="Gene3D" id="1.10.540.10">
    <property type="entry name" value="Acyl-CoA dehydrogenase/oxidase, N-terminal domain"/>
    <property type="match status" value="1"/>
</dbReference>
<evidence type="ECO:0000256" key="6">
    <source>
        <dbReference type="ARBA" id="ARBA00052546"/>
    </source>
</evidence>
<dbReference type="AlphaFoldDB" id="A0A5C8NZH1"/>
<dbReference type="InterPro" id="IPR046373">
    <property type="entry name" value="Acyl-CoA_Oxase/DH_mid-dom_sf"/>
</dbReference>
<dbReference type="OrthoDB" id="9802447at2"/>
<dbReference type="Pfam" id="PF02770">
    <property type="entry name" value="Acyl-CoA_dh_M"/>
    <property type="match status" value="1"/>
</dbReference>
<keyword evidence="3 7" id="KW-0285">Flavoprotein</keyword>
<dbReference type="InterPro" id="IPR006091">
    <property type="entry name" value="Acyl-CoA_Oxase/DH_mid-dom"/>
</dbReference>
<evidence type="ECO:0000256" key="5">
    <source>
        <dbReference type="ARBA" id="ARBA00023002"/>
    </source>
</evidence>
<dbReference type="InterPro" id="IPR009075">
    <property type="entry name" value="AcylCo_DH/oxidase_C"/>
</dbReference>
<dbReference type="Gene3D" id="2.40.110.10">
    <property type="entry name" value="Butyryl-CoA Dehydrogenase, subunit A, domain 2"/>
    <property type="match status" value="1"/>
</dbReference>
<dbReference type="FunFam" id="2.40.110.10:FF:000001">
    <property type="entry name" value="Acyl-CoA dehydrogenase, mitochondrial"/>
    <property type="match status" value="1"/>
</dbReference>
<dbReference type="SUPFAM" id="SSF47203">
    <property type="entry name" value="Acyl-CoA dehydrogenase C-terminal domain-like"/>
    <property type="match status" value="1"/>
</dbReference>
<dbReference type="PROSITE" id="PS00072">
    <property type="entry name" value="ACYL_COA_DH_1"/>
    <property type="match status" value="1"/>
</dbReference>
<evidence type="ECO:0000313" key="11">
    <source>
        <dbReference type="EMBL" id="TXL66709.1"/>
    </source>
</evidence>
<evidence type="ECO:0000256" key="2">
    <source>
        <dbReference type="ARBA" id="ARBA00009347"/>
    </source>
</evidence>
<dbReference type="Pfam" id="PF02771">
    <property type="entry name" value="Acyl-CoA_dh_N"/>
    <property type="match status" value="1"/>
</dbReference>
<evidence type="ECO:0000256" key="3">
    <source>
        <dbReference type="ARBA" id="ARBA00022630"/>
    </source>
</evidence>
<evidence type="ECO:0000259" key="8">
    <source>
        <dbReference type="Pfam" id="PF00441"/>
    </source>
</evidence>
<dbReference type="Proteomes" id="UP000321574">
    <property type="component" value="Unassembled WGS sequence"/>
</dbReference>
<dbReference type="GO" id="GO:0050660">
    <property type="term" value="F:flavin adenine dinucleotide binding"/>
    <property type="evidence" value="ECO:0007669"/>
    <property type="project" value="InterPro"/>
</dbReference>
<comment type="similarity">
    <text evidence="2 7">Belongs to the acyl-CoA dehydrogenase family.</text>
</comment>
<evidence type="ECO:0000256" key="7">
    <source>
        <dbReference type="RuleBase" id="RU362125"/>
    </source>
</evidence>
<protein>
    <submittedName>
        <fullName evidence="11">Acyl-CoA dehydrogenase</fullName>
    </submittedName>
</protein>
<feature type="domain" description="Acyl-CoA dehydrogenase/oxidase C-terminal" evidence="8">
    <location>
        <begin position="246"/>
        <end position="405"/>
    </location>
</feature>
<comment type="catalytic activity">
    <reaction evidence="6">
        <text>a 2,3-saturated acyl-CoA + A = a 2,3-dehydroacyl-CoA + AH2</text>
        <dbReference type="Rhea" id="RHEA:48608"/>
        <dbReference type="ChEBI" id="CHEBI:13193"/>
        <dbReference type="ChEBI" id="CHEBI:17499"/>
        <dbReference type="ChEBI" id="CHEBI:60015"/>
        <dbReference type="ChEBI" id="CHEBI:65111"/>
    </reaction>
</comment>
<feature type="domain" description="Acyl-CoA dehydrogenase/oxidase N-terminal" evidence="10">
    <location>
        <begin position="26"/>
        <end position="138"/>
    </location>
</feature>
<name>A0A5C8NZH1_9BACI</name>
<dbReference type="Pfam" id="PF00441">
    <property type="entry name" value="Acyl-CoA_dh_1"/>
    <property type="match status" value="1"/>
</dbReference>
<evidence type="ECO:0000259" key="9">
    <source>
        <dbReference type="Pfam" id="PF02770"/>
    </source>
</evidence>
<dbReference type="InterPro" id="IPR036250">
    <property type="entry name" value="AcylCo_DH-like_C"/>
</dbReference>
<evidence type="ECO:0000313" key="12">
    <source>
        <dbReference type="Proteomes" id="UP000321574"/>
    </source>
</evidence>
<dbReference type="InterPro" id="IPR013786">
    <property type="entry name" value="AcylCoA_DH/ox_N"/>
</dbReference>
<dbReference type="SUPFAM" id="SSF56645">
    <property type="entry name" value="Acyl-CoA dehydrogenase NM domain-like"/>
    <property type="match status" value="1"/>
</dbReference>
<gene>
    <name evidence="11" type="ORF">FHP05_04820</name>
</gene>
<dbReference type="RefSeq" id="WP_147666108.1">
    <property type="nucleotide sequence ID" value="NZ_VDUW01000002.1"/>
</dbReference>
<dbReference type="Gene3D" id="1.20.140.10">
    <property type="entry name" value="Butyryl-CoA Dehydrogenase, subunit A, domain 3"/>
    <property type="match status" value="2"/>
</dbReference>
<comment type="caution">
    <text evidence="11">The sequence shown here is derived from an EMBL/GenBank/DDBJ whole genome shotgun (WGS) entry which is preliminary data.</text>
</comment>
<keyword evidence="4 7" id="KW-0274">FAD</keyword>
<dbReference type="FunFam" id="1.20.140.10:FF:000019">
    <property type="entry name" value="Acyl-CoA dehydrogenase"/>
    <property type="match status" value="1"/>
</dbReference>
<dbReference type="InterPro" id="IPR009100">
    <property type="entry name" value="AcylCoA_DH/oxidase_NM_dom_sf"/>
</dbReference>
<dbReference type="FunFam" id="1.10.540.10:FF:000001">
    <property type="entry name" value="Very long-chain-specific acyl-CoA dehydrogenase, mitochondrial"/>
    <property type="match status" value="1"/>
</dbReference>
<organism evidence="11 12">
    <name type="scientific">Cerasibacillus terrae</name>
    <dbReference type="NCBI Taxonomy" id="2498845"/>
    <lineage>
        <taxon>Bacteria</taxon>
        <taxon>Bacillati</taxon>
        <taxon>Bacillota</taxon>
        <taxon>Bacilli</taxon>
        <taxon>Bacillales</taxon>
        <taxon>Bacillaceae</taxon>
        <taxon>Cerasibacillus</taxon>
    </lineage>
</organism>
<keyword evidence="12" id="KW-1185">Reference proteome</keyword>
<dbReference type="GO" id="GO:0003995">
    <property type="term" value="F:acyl-CoA dehydrogenase activity"/>
    <property type="evidence" value="ECO:0007669"/>
    <property type="project" value="InterPro"/>
</dbReference>
<reference evidence="11 12" key="1">
    <citation type="submission" date="2019-06" db="EMBL/GenBank/DDBJ databases">
        <title>Cerasibacillus sp. nov., isolated from maize field.</title>
        <authorList>
            <person name="Lin S.-Y."/>
            <person name="Tsai C.-F."/>
            <person name="Young C.-C."/>
        </authorList>
    </citation>
    <scope>NUCLEOTIDE SEQUENCE [LARGE SCALE GENOMIC DNA]</scope>
    <source>
        <strain evidence="11 12">CC-CFT480</strain>
    </source>
</reference>
<comment type="cofactor">
    <cofactor evidence="1 7">
        <name>FAD</name>
        <dbReference type="ChEBI" id="CHEBI:57692"/>
    </cofactor>
</comment>
<dbReference type="InterPro" id="IPR037069">
    <property type="entry name" value="AcylCoA_DH/ox_N_sf"/>
</dbReference>
<dbReference type="PANTHER" id="PTHR43884:SF12">
    <property type="entry name" value="ISOVALERYL-COA DEHYDROGENASE, MITOCHONDRIAL-RELATED"/>
    <property type="match status" value="1"/>
</dbReference>
<evidence type="ECO:0000256" key="1">
    <source>
        <dbReference type="ARBA" id="ARBA00001974"/>
    </source>
</evidence>
<proteinExistence type="inferred from homology"/>
<sequence>MERLKQKSVFPVIGDLKNFPTPDDLNDEEKMIATMVSQFVDESILPQLESLENHDYDLTKELFTAAGELGLMGVEVPEEYGGLELGKKVSGLIAEKMGYAASFSVAFNIHSGVGLLPYVLYGTDEQKQKYVPKLASGEWIGAYALTEPNAGSDALAAKTSAKWEEDSKTWVLSGEKQWITNAHLANTYVVFAKGEEGITAFIVERDMPGVSVGPEEKKLGIKGSSTATLILDQVRLSNDHVLGTVGKGHYIALNILNLARLKLAFSNIGMAKQAMEIAIQYGLERKQFATKIVDFPIIQEKIANMAVAIYGVESMAYYTAHLLDEIDNNEKLVKELSNYMMDCAMNKVKASETLDYVVDESLQIHGGYGFMEEYDITRMYRDARINRIFEGTNEINRLTVAKALLNQYRKDSNVLKEVGKPTSRNEQFIYHAIQLIDNVVENLPEMDRKTMDDYQDYLRVISDMLTEVYQMKAVLYRSLKDDANQIKEMIADIICEEGFQLIEMQATTLIASIVKDEGKKAEMLASIKGTEIPIYTDLFAKKKEISKKQVETGKYAV</sequence>